<feature type="compositionally biased region" description="Basic residues" evidence="1">
    <location>
        <begin position="285"/>
        <end position="303"/>
    </location>
</feature>
<feature type="region of interest" description="Disordered" evidence="1">
    <location>
        <begin position="432"/>
        <end position="451"/>
    </location>
</feature>
<evidence type="ECO:0000313" key="4">
    <source>
        <dbReference type="Proteomes" id="UP000324091"/>
    </source>
</evidence>
<accession>A0A5C6MLC3</accession>
<gene>
    <name evidence="3" type="ORF">D4764_09G0006580</name>
</gene>
<proteinExistence type="predicted"/>
<dbReference type="SUPFAM" id="SSF54695">
    <property type="entry name" value="POZ domain"/>
    <property type="match status" value="1"/>
</dbReference>
<feature type="compositionally biased region" description="Gly residues" evidence="1">
    <location>
        <begin position="524"/>
        <end position="535"/>
    </location>
</feature>
<feature type="compositionally biased region" description="Basic residues" evidence="1">
    <location>
        <begin position="612"/>
        <end position="631"/>
    </location>
</feature>
<feature type="region of interest" description="Disordered" evidence="1">
    <location>
        <begin position="850"/>
        <end position="881"/>
    </location>
</feature>
<keyword evidence="4" id="KW-1185">Reference proteome</keyword>
<dbReference type="EMBL" id="RHFK02000022">
    <property type="protein sequence ID" value="TWW55609.1"/>
    <property type="molecule type" value="Genomic_DNA"/>
</dbReference>
<feature type="domain" description="BTB" evidence="2">
    <location>
        <begin position="5"/>
        <end position="92"/>
    </location>
</feature>
<dbReference type="AlphaFoldDB" id="A0A5C6MLC3"/>
<protein>
    <recommendedName>
        <fullName evidence="2">BTB domain-containing protein</fullName>
    </recommendedName>
</protein>
<feature type="region of interest" description="Disordered" evidence="1">
    <location>
        <begin position="380"/>
        <end position="419"/>
    </location>
</feature>
<feature type="compositionally biased region" description="Polar residues" evidence="1">
    <location>
        <begin position="229"/>
        <end position="249"/>
    </location>
</feature>
<feature type="compositionally biased region" description="Low complexity" evidence="1">
    <location>
        <begin position="432"/>
        <end position="441"/>
    </location>
</feature>
<sequence>MLRTKDISVPAHSCILSAISPHISSTLSSTPSPPPGQSRILEFQPLGACTLLHVVRLMYCGEMMGEGEKEKQEAISAAARLGIHGLVEVTTENGEHGRSVEVGVQTEPLLEKEQKEGKWVRAVKDGITILWKERLPGGVKDTWTQTEQLQVNTTAPELPFETIDVACLQDLRHTDYSVIPPQIPLIPISLLYPPNETQTPQPSFAPMDSLQESPAAGPFSVVMDPPPSFSSLFSQETASAATPHTSGGASQVAAENEWNDSAFEQFQGNISGYISNFLMPEKQQKKTHRGRPRGRRRDPRARGARTANTGERRPRRPTSSTPGRGRGGFTVTLDLQEVGLGKLQKLFLQRWSARSSRAGQGGGAVGRKLYLKTREVLKLAKSRRRGREKVSKSPPHKDDLPLREGGRAGGSKSKPTSTERFFSQQFYNLRTAPASAPSRHPSPSPGLCSPAGLYASSASSILHNTPVAPPPQNEQAGHFDHLLEEVMMGLDIFPNISTQPVPPASRSSCTDPTSTSTESRQHGHGGAAGKEGGSSGAPNSKGAVPQQQGETDFREMLENFLSTFEQEIQGCAGTMDVESQTGALAGGSQAETQTPSRWLEPSAHHATLPKRAGSKKKVPKKPRKKRARKKYTLSSQKRQESVPSSKPHINNLQMRENLQLFQMPVVKLDRRIVLPDRVIKSGETESNSRKCGRDGKSQTVWTGKKMYPIRSKLKEANSEIFLLEQPLQQRVRHRQGCKRTPKNGNVIDISEKVQPAEGICPEKQRKDISDVPGDTSAQPQEDTYEAKREVKRRNAEVEEEIREDASVSKRVRLEEMTCVRPPSTPQPGYPNCEPAAREAEEVVDVETLSVSSAEGLQGDRPEWSEIDLGGTEEPQELEDSSCDEVIDVDGEDEDDDVLRGSGLVTCQTSITWKEPLNYKKEEEEINIVGVKNLNRPSAVCAPIP</sequence>
<feature type="compositionally biased region" description="Basic and acidic residues" evidence="1">
    <location>
        <begin position="784"/>
        <end position="796"/>
    </location>
</feature>
<feature type="region of interest" description="Disordered" evidence="1">
    <location>
        <begin position="582"/>
        <end position="651"/>
    </location>
</feature>
<evidence type="ECO:0000256" key="1">
    <source>
        <dbReference type="SAM" id="MobiDB-lite"/>
    </source>
</evidence>
<feature type="region of interest" description="Disordered" evidence="1">
    <location>
        <begin position="275"/>
        <end position="329"/>
    </location>
</feature>
<dbReference type="Pfam" id="PF00651">
    <property type="entry name" value="BTB"/>
    <property type="match status" value="1"/>
</dbReference>
<feature type="region of interest" description="Disordered" evidence="1">
    <location>
        <begin position="764"/>
        <end position="805"/>
    </location>
</feature>
<dbReference type="Gene3D" id="3.30.710.10">
    <property type="entry name" value="Potassium Channel Kv1.1, Chain A"/>
    <property type="match status" value="1"/>
</dbReference>
<feature type="compositionally biased region" description="Polar residues" evidence="1">
    <location>
        <begin position="632"/>
        <end position="651"/>
    </location>
</feature>
<feature type="region of interest" description="Disordered" evidence="1">
    <location>
        <begin position="494"/>
        <end position="549"/>
    </location>
</feature>
<dbReference type="InterPro" id="IPR011333">
    <property type="entry name" value="SKP1/BTB/POZ_sf"/>
</dbReference>
<dbReference type="Proteomes" id="UP000324091">
    <property type="component" value="Chromosome 9"/>
</dbReference>
<evidence type="ECO:0000313" key="3">
    <source>
        <dbReference type="EMBL" id="TWW55609.1"/>
    </source>
</evidence>
<name>A0A5C6MLC3_9TELE</name>
<organism evidence="3 4">
    <name type="scientific">Takifugu flavidus</name>
    <name type="common">sansaifugu</name>
    <dbReference type="NCBI Taxonomy" id="433684"/>
    <lineage>
        <taxon>Eukaryota</taxon>
        <taxon>Metazoa</taxon>
        <taxon>Chordata</taxon>
        <taxon>Craniata</taxon>
        <taxon>Vertebrata</taxon>
        <taxon>Euteleostomi</taxon>
        <taxon>Actinopterygii</taxon>
        <taxon>Neopterygii</taxon>
        <taxon>Teleostei</taxon>
        <taxon>Neoteleostei</taxon>
        <taxon>Acanthomorphata</taxon>
        <taxon>Eupercaria</taxon>
        <taxon>Tetraodontiformes</taxon>
        <taxon>Tetradontoidea</taxon>
        <taxon>Tetraodontidae</taxon>
        <taxon>Takifugu</taxon>
    </lineage>
</organism>
<feature type="region of interest" description="Disordered" evidence="1">
    <location>
        <begin position="197"/>
        <end position="253"/>
    </location>
</feature>
<feature type="compositionally biased region" description="Polar residues" evidence="1">
    <location>
        <begin position="495"/>
        <end position="518"/>
    </location>
</feature>
<reference evidence="3 4" key="1">
    <citation type="submission" date="2019-04" db="EMBL/GenBank/DDBJ databases">
        <title>Chromosome genome assembly for Takifugu flavidus.</title>
        <authorList>
            <person name="Xiao S."/>
        </authorList>
    </citation>
    <scope>NUCLEOTIDE SEQUENCE [LARGE SCALE GENOMIC DNA]</scope>
    <source>
        <strain evidence="3">HTHZ2018</strain>
        <tissue evidence="3">Muscle</tissue>
    </source>
</reference>
<dbReference type="InterPro" id="IPR000210">
    <property type="entry name" value="BTB/POZ_dom"/>
</dbReference>
<evidence type="ECO:0000259" key="2">
    <source>
        <dbReference type="Pfam" id="PF00651"/>
    </source>
</evidence>
<feature type="compositionally biased region" description="Basic and acidic residues" evidence="1">
    <location>
        <begin position="388"/>
        <end position="406"/>
    </location>
</feature>
<comment type="caution">
    <text evidence="3">The sequence shown here is derived from an EMBL/GenBank/DDBJ whole genome shotgun (WGS) entry which is preliminary data.</text>
</comment>